<keyword evidence="3" id="KW-1185">Reference proteome</keyword>
<feature type="compositionally biased region" description="Polar residues" evidence="1">
    <location>
        <begin position="81"/>
        <end position="92"/>
    </location>
</feature>
<evidence type="ECO:0000313" key="3">
    <source>
        <dbReference type="Proteomes" id="UP001163046"/>
    </source>
</evidence>
<proteinExistence type="predicted"/>
<gene>
    <name evidence="2" type="ORF">OS493_018855</name>
</gene>
<evidence type="ECO:0000256" key="1">
    <source>
        <dbReference type="SAM" id="MobiDB-lite"/>
    </source>
</evidence>
<accession>A0A9W9ZF83</accession>
<dbReference type="OrthoDB" id="5968843at2759"/>
<dbReference type="AlphaFoldDB" id="A0A9W9ZF83"/>
<evidence type="ECO:0000313" key="2">
    <source>
        <dbReference type="EMBL" id="KAJ7379059.1"/>
    </source>
</evidence>
<dbReference type="Proteomes" id="UP001163046">
    <property type="component" value="Unassembled WGS sequence"/>
</dbReference>
<organism evidence="2 3">
    <name type="scientific">Desmophyllum pertusum</name>
    <dbReference type="NCBI Taxonomy" id="174260"/>
    <lineage>
        <taxon>Eukaryota</taxon>
        <taxon>Metazoa</taxon>
        <taxon>Cnidaria</taxon>
        <taxon>Anthozoa</taxon>
        <taxon>Hexacorallia</taxon>
        <taxon>Scleractinia</taxon>
        <taxon>Caryophylliina</taxon>
        <taxon>Caryophylliidae</taxon>
        <taxon>Desmophyllum</taxon>
    </lineage>
</organism>
<protein>
    <submittedName>
        <fullName evidence="2">Uncharacterized protein</fullName>
    </submittedName>
</protein>
<comment type="caution">
    <text evidence="2">The sequence shown here is derived from an EMBL/GenBank/DDBJ whole genome shotgun (WGS) entry which is preliminary data.</text>
</comment>
<feature type="compositionally biased region" description="Basic residues" evidence="1">
    <location>
        <begin position="64"/>
        <end position="76"/>
    </location>
</feature>
<reference evidence="2" key="1">
    <citation type="submission" date="2023-01" db="EMBL/GenBank/DDBJ databases">
        <title>Genome assembly of the deep-sea coral Lophelia pertusa.</title>
        <authorList>
            <person name="Herrera S."/>
            <person name="Cordes E."/>
        </authorList>
    </citation>
    <scope>NUCLEOTIDE SEQUENCE</scope>
    <source>
        <strain evidence="2">USNM1676648</strain>
        <tissue evidence="2">Polyp</tissue>
    </source>
</reference>
<feature type="region of interest" description="Disordered" evidence="1">
    <location>
        <begin position="59"/>
        <end position="95"/>
    </location>
</feature>
<name>A0A9W9ZF83_9CNID</name>
<sequence length="264" mass="29807">MSTSVDISQSPIPQASPCFDIQEFRSRSQASEDSFEDFLPAIDVMSICARLSKQKSAFGSVDNRRRRRANAAKKKRKDELSSGTNAHSQRWGYSSPAFHCRSPPAQLYKYRNSLKLENNSTEHCDVPGMTVQQAILFRRTFSTNNQDNVYESRKHNNTPVWFEAAPQRSLKKHVSMPDLTSMQTCHGGREGKDSGNCGFLHQAWKNVSKRVKCQREVPANLENNTSGAKCSLYLSAESQENKKDIIQAKKIDIKLPCLDTNQDT</sequence>
<dbReference type="EMBL" id="MU826360">
    <property type="protein sequence ID" value="KAJ7379059.1"/>
    <property type="molecule type" value="Genomic_DNA"/>
</dbReference>